<proteinExistence type="predicted"/>
<evidence type="ECO:0000256" key="2">
    <source>
        <dbReference type="ARBA" id="ARBA00022771"/>
    </source>
</evidence>
<accession>A0ABN8NUJ0</accession>
<evidence type="ECO:0000256" key="5">
    <source>
        <dbReference type="SAM" id="SignalP"/>
    </source>
</evidence>
<feature type="non-terminal residue" evidence="7">
    <location>
        <position position="1336"/>
    </location>
</feature>
<dbReference type="Gene3D" id="3.30.40.10">
    <property type="entry name" value="Zinc/RING finger domain, C3HC4 (zinc finger)"/>
    <property type="match status" value="1"/>
</dbReference>
<feature type="domain" description="Zinc finger PHD-type" evidence="6">
    <location>
        <begin position="948"/>
        <end position="1010"/>
    </location>
</feature>
<keyword evidence="5" id="KW-0732">Signal</keyword>
<keyword evidence="2" id="KW-0863">Zinc-finger</keyword>
<feature type="chain" id="PRO_5045946907" description="Zinc finger PHD-type domain-containing protein" evidence="5">
    <location>
        <begin position="24"/>
        <end position="1336"/>
    </location>
</feature>
<keyword evidence="8" id="KW-1185">Reference proteome</keyword>
<dbReference type="InterPro" id="IPR001965">
    <property type="entry name" value="Znf_PHD"/>
</dbReference>
<feature type="region of interest" description="Disordered" evidence="4">
    <location>
        <begin position="1295"/>
        <end position="1315"/>
    </location>
</feature>
<dbReference type="Proteomes" id="UP001159405">
    <property type="component" value="Unassembled WGS sequence"/>
</dbReference>
<dbReference type="SUPFAM" id="SSF57903">
    <property type="entry name" value="FYVE/PHD zinc finger"/>
    <property type="match status" value="1"/>
</dbReference>
<keyword evidence="1" id="KW-0479">Metal-binding</keyword>
<feature type="compositionally biased region" description="Basic and acidic residues" evidence="4">
    <location>
        <begin position="1229"/>
        <end position="1243"/>
    </location>
</feature>
<evidence type="ECO:0000256" key="1">
    <source>
        <dbReference type="ARBA" id="ARBA00022723"/>
    </source>
</evidence>
<feature type="region of interest" description="Disordered" evidence="4">
    <location>
        <begin position="111"/>
        <end position="137"/>
    </location>
</feature>
<keyword evidence="3" id="KW-0862">Zinc</keyword>
<evidence type="ECO:0000256" key="4">
    <source>
        <dbReference type="SAM" id="MobiDB-lite"/>
    </source>
</evidence>
<feature type="compositionally biased region" description="Low complexity" evidence="4">
    <location>
        <begin position="111"/>
        <end position="126"/>
    </location>
</feature>
<name>A0ABN8NUJ0_9CNID</name>
<dbReference type="InterPro" id="IPR011011">
    <property type="entry name" value="Znf_FYVE_PHD"/>
</dbReference>
<evidence type="ECO:0000256" key="3">
    <source>
        <dbReference type="ARBA" id="ARBA00022833"/>
    </source>
</evidence>
<feature type="region of interest" description="Disordered" evidence="4">
    <location>
        <begin position="1229"/>
        <end position="1254"/>
    </location>
</feature>
<protein>
    <recommendedName>
        <fullName evidence="6">Zinc finger PHD-type domain-containing protein</fullName>
    </recommendedName>
</protein>
<evidence type="ECO:0000313" key="7">
    <source>
        <dbReference type="EMBL" id="CAH3121696.1"/>
    </source>
</evidence>
<gene>
    <name evidence="7" type="ORF">PLOB_00028884</name>
</gene>
<dbReference type="InterPro" id="IPR013083">
    <property type="entry name" value="Znf_RING/FYVE/PHD"/>
</dbReference>
<feature type="compositionally biased region" description="Polar residues" evidence="4">
    <location>
        <begin position="1299"/>
        <end position="1309"/>
    </location>
</feature>
<evidence type="ECO:0000313" key="8">
    <source>
        <dbReference type="Proteomes" id="UP001159405"/>
    </source>
</evidence>
<sequence>MYSPYLLGAFLFLNCVTQYYVSGTQLSKIITDLEGLGFTDQLRSDDDYASSLYCRPCQKVVTYTDVTKLAWLLRRHSETERRKMLSGWTLTADYKPIKTFTGNAKKITSFWSSSSTKPTTKSTGTSEKARKTQLDLQSMERKRKAAEGLVEDELINKATRIAVIEKETHFGRKLSDALVGGEKEAPALTNVEIEILQSASEEKIRKIEQDAANRVHLETRLETMIQSCLAVKVNTQLYTDVFRRCAAVTDIIADGVSVQKQTDDLAVRYVNALLGYTDLQTYYSQKIESLQNKVVNFEIEVQRLETLIQKGIRNDHVPEVALKLACLMKTEKHGETDPLIKILTDLICNRGKESKTWSDETKSLFAIILNYGGAALAKIVRIRLGGPHLSTIYRQSRSSYVIPTVLTDKSFSMARVFYEKIGYTGPFILAIDATTLIATLRVRGNKIIGLATETEVTVSTAQDIIDIVNSESYEKAKLANAFVLSPMVQHAPSFTLCISPVVKGQDYQTVKGWMTQTMEMGSTHNIEILGIGADGDSKFRKHYFQEHKRNDDLSEEQITLDYKGFDFAARTFQTEDCRICKTMMFPDWRHILKKWRNQLLNVKRILLMGSNIAQIEHLMQTYLSFKLECGLWKSDVYVRDKQNVDAATRLLKPEARHYLKIWNEKASLATRVYLKVGESLFFGVHRKELSVRERAKRAWLPVTFLRLWRAWLKMEGYPTDHYFISGQTYDDVILAGHSIIISMKLYAIYYPELPYEPWMFGSDSCEVLFSSLRGFCRGKPNLTLLDLLDFARRIQKLKEMNPKPFNQLNDKKWPTDMDAELTLGLQEAEKEAIKTAELLGMIASLERANVVTSTKEGGVVLINPTTDVYPLSTANKPDENNILQVEDLLEIENDVLINAIDESENEITTSFINLAAKAKENTINTEQYNENMNEEEGDEEYDDGAPTNCVFYRLGSCRYRESTFRAPKETNWLGCEFPGCNKWFHEVCLGLKFPNDKAREAYTYFCKDHPSAGYASQKKVVSSTEDKDILEKDPLSANKQNRVIRDENGNYRMPKMSTCYVEFNGVYYHIAQFLSLQQGKQYMPATSRNSRWMAVSKVNYYDSIGKISRSQEKEDLICNSFAAFWMGKEGLIIGKVIRMYCNPCAKSAYPILTCDSKDSKSSTVTCCVNVAPVDTETNTWILQVKNRFVWCPMKSLIAELTLIERENVLEVNGDDVKNILAMLPQLQETEKRRQEEESKEKETRIRKKKQGPPEEMSVALLKEVLKEMGVSFKHNSTKAQLMEKVKEVRESHREATYSHAHSSKSVHSQKTSERSRQNYWNQFRNDTHPLPLWIMY</sequence>
<organism evidence="7 8">
    <name type="scientific">Porites lobata</name>
    <dbReference type="NCBI Taxonomy" id="104759"/>
    <lineage>
        <taxon>Eukaryota</taxon>
        <taxon>Metazoa</taxon>
        <taxon>Cnidaria</taxon>
        <taxon>Anthozoa</taxon>
        <taxon>Hexacorallia</taxon>
        <taxon>Scleractinia</taxon>
        <taxon>Fungiina</taxon>
        <taxon>Poritidae</taxon>
        <taxon>Porites</taxon>
    </lineage>
</organism>
<dbReference type="EMBL" id="CALNXK010000036">
    <property type="protein sequence ID" value="CAH3121696.1"/>
    <property type="molecule type" value="Genomic_DNA"/>
</dbReference>
<dbReference type="SMART" id="SM00249">
    <property type="entry name" value="PHD"/>
    <property type="match status" value="1"/>
</dbReference>
<feature type="signal peptide" evidence="5">
    <location>
        <begin position="1"/>
        <end position="23"/>
    </location>
</feature>
<comment type="caution">
    <text evidence="7">The sequence shown here is derived from an EMBL/GenBank/DDBJ whole genome shotgun (WGS) entry which is preliminary data.</text>
</comment>
<reference evidence="7 8" key="1">
    <citation type="submission" date="2022-05" db="EMBL/GenBank/DDBJ databases">
        <authorList>
            <consortium name="Genoscope - CEA"/>
            <person name="William W."/>
        </authorList>
    </citation>
    <scope>NUCLEOTIDE SEQUENCE [LARGE SCALE GENOMIC DNA]</scope>
</reference>
<evidence type="ECO:0000259" key="6">
    <source>
        <dbReference type="SMART" id="SM00249"/>
    </source>
</evidence>